<evidence type="ECO:0000256" key="2">
    <source>
        <dbReference type="ARBA" id="ARBA00022475"/>
    </source>
</evidence>
<keyword evidence="9" id="KW-1185">Reference proteome</keyword>
<feature type="transmembrane region" description="Helical" evidence="6">
    <location>
        <begin position="449"/>
        <end position="468"/>
    </location>
</feature>
<feature type="transmembrane region" description="Helical" evidence="6">
    <location>
        <begin position="308"/>
        <end position="327"/>
    </location>
</feature>
<dbReference type="GO" id="GO:0085029">
    <property type="term" value="P:extracellular matrix assembly"/>
    <property type="evidence" value="ECO:0007669"/>
    <property type="project" value="TreeGrafter"/>
</dbReference>
<keyword evidence="5 6" id="KW-0472">Membrane</keyword>
<feature type="transmembrane region" description="Helical" evidence="6">
    <location>
        <begin position="334"/>
        <end position="353"/>
    </location>
</feature>
<dbReference type="AlphaFoldDB" id="A0A8J3LEW3"/>
<organism evidence="8 9">
    <name type="scientific">Catellatospora methionotrophica</name>
    <dbReference type="NCBI Taxonomy" id="121620"/>
    <lineage>
        <taxon>Bacteria</taxon>
        <taxon>Bacillati</taxon>
        <taxon>Actinomycetota</taxon>
        <taxon>Actinomycetes</taxon>
        <taxon>Micromonosporales</taxon>
        <taxon>Micromonosporaceae</taxon>
        <taxon>Catellatospora</taxon>
    </lineage>
</organism>
<feature type="transmembrane region" description="Helical" evidence="6">
    <location>
        <begin position="489"/>
        <end position="508"/>
    </location>
</feature>
<reference evidence="8" key="1">
    <citation type="submission" date="2021-01" db="EMBL/GenBank/DDBJ databases">
        <title>Whole genome shotgun sequence of Catellatospora methionotrophica NBRC 14553.</title>
        <authorList>
            <person name="Komaki H."/>
            <person name="Tamura T."/>
        </authorList>
    </citation>
    <scope>NUCLEOTIDE SEQUENCE</scope>
    <source>
        <strain evidence="8">NBRC 14553</strain>
    </source>
</reference>
<evidence type="ECO:0000256" key="5">
    <source>
        <dbReference type="ARBA" id="ARBA00023136"/>
    </source>
</evidence>
<dbReference type="Pfam" id="PF13641">
    <property type="entry name" value="Glyco_tranf_2_3"/>
    <property type="match status" value="1"/>
</dbReference>
<dbReference type="GO" id="GO:0005886">
    <property type="term" value="C:plasma membrane"/>
    <property type="evidence" value="ECO:0007669"/>
    <property type="project" value="UniProtKB-SubCell"/>
</dbReference>
<feature type="transmembrane region" description="Helical" evidence="6">
    <location>
        <begin position="625"/>
        <end position="643"/>
    </location>
</feature>
<dbReference type="GO" id="GO:0016747">
    <property type="term" value="F:acyltransferase activity, transferring groups other than amino-acyl groups"/>
    <property type="evidence" value="ECO:0007669"/>
    <property type="project" value="InterPro"/>
</dbReference>
<keyword evidence="6" id="KW-0812">Transmembrane</keyword>
<feature type="transmembrane region" description="Helical" evidence="6">
    <location>
        <begin position="691"/>
        <end position="713"/>
    </location>
</feature>
<feature type="transmembrane region" description="Helical" evidence="6">
    <location>
        <begin position="570"/>
        <end position="589"/>
    </location>
</feature>
<keyword evidence="6" id="KW-1133">Transmembrane helix</keyword>
<dbReference type="GO" id="GO:0050501">
    <property type="term" value="F:hyaluronan synthase activity"/>
    <property type="evidence" value="ECO:0007669"/>
    <property type="project" value="TreeGrafter"/>
</dbReference>
<sequence length="801" mass="89581">MRSDNRWARLVAALVCVAVTVAYVEFVGVDSAERVLSLVVLLYSLGILLAGLLRRHRDLPLPEGRIIAVVPAYNEDPEMLHDTVRSLLNGTVVPDVIHVVDDGSAAELPPFQHARVVWHQRENGGKHHAQATALVAELAEFDFVVTVDSDSVVDRHAVERCLRRFADPKIQGVTGVVYAMNRAENLITKVTDLHYLHSCLVIRDGLSATGDIFTASGALAVWRSAVVMDNLTEYLRRGVADDRHLTHFAQRRGTTAAVADAIVHTAVPDNAPDLFRQRIRWARDYYRVTALDIRYLTGWSFWLRTFDFALMCLAPIFIMGALMVFPFAQWRVPWVGVGLWVAFLYAQTTVYLFDRRGVPIGERLTTWLLLTPALYVFQLVVVGPAVLAGLANLRHKSWQTRNEAKEAATAKPAEPVPSPAQGRSFFLDLLRALAMARVIAFHATGFVWLGFALPSMGVMFALAGSLMARSMMKAKDRAEIAVWSRFRRVMPAVWAAGLVLVPLMWVMGWDSTDARPFNETAVLAWVFPLSDPPGNDWAVPITGVLWYIRTYLWLTLLAPLLWACYRRRPLLTALAPLTLLAVSPLIGFSSWLADVTQMLGIYAPCWVLGYWHATGRLQRANRKVVLALSAVMVGGALSWLHFFPPDGGLLQASPVGQVLYCAAFIVPLLHWDPELAWLAARKRFRRLVEWISSRSLTMFLWHQLAVLTTIFILEKARIWALDNEPLLIAIKLALSCVFVAGACWLLGWVEDLPRRRRRVRPRVGRHHPEVVAVIAPTPDLDQTMVMSTITARTIRATAPVP</sequence>
<feature type="transmembrane region" description="Helical" evidence="6">
    <location>
        <begin position="537"/>
        <end position="563"/>
    </location>
</feature>
<dbReference type="Pfam" id="PF01757">
    <property type="entry name" value="Acyl_transf_3"/>
    <property type="match status" value="1"/>
</dbReference>
<proteinExistence type="predicted"/>
<feature type="transmembrane region" description="Helical" evidence="6">
    <location>
        <begin position="649"/>
        <end position="671"/>
    </location>
</feature>
<evidence type="ECO:0000256" key="6">
    <source>
        <dbReference type="SAM" id="Phobius"/>
    </source>
</evidence>
<evidence type="ECO:0000256" key="1">
    <source>
        <dbReference type="ARBA" id="ARBA00004236"/>
    </source>
</evidence>
<feature type="transmembrane region" description="Helical" evidence="6">
    <location>
        <begin position="7"/>
        <end position="29"/>
    </location>
</feature>
<dbReference type="EMBL" id="BONJ01000029">
    <property type="protein sequence ID" value="GIG17090.1"/>
    <property type="molecule type" value="Genomic_DNA"/>
</dbReference>
<evidence type="ECO:0000256" key="4">
    <source>
        <dbReference type="ARBA" id="ARBA00022679"/>
    </source>
</evidence>
<gene>
    <name evidence="8" type="ORF">Cme02nite_54220</name>
</gene>
<evidence type="ECO:0000313" key="9">
    <source>
        <dbReference type="Proteomes" id="UP000660339"/>
    </source>
</evidence>
<feature type="transmembrane region" description="Helical" evidence="6">
    <location>
        <begin position="595"/>
        <end position="613"/>
    </location>
</feature>
<comment type="subcellular location">
    <subcellularLocation>
        <location evidence="1">Cell membrane</location>
    </subcellularLocation>
</comment>
<dbReference type="SUPFAM" id="SSF53448">
    <property type="entry name" value="Nucleotide-diphospho-sugar transferases"/>
    <property type="match status" value="1"/>
</dbReference>
<dbReference type="RefSeq" id="WP_166388982.1">
    <property type="nucleotide sequence ID" value="NZ_BAAATT010000015.1"/>
</dbReference>
<feature type="transmembrane region" description="Helical" evidence="6">
    <location>
        <begin position="373"/>
        <end position="393"/>
    </location>
</feature>
<comment type="caution">
    <text evidence="8">The sequence shown here is derived from an EMBL/GenBank/DDBJ whole genome shotgun (WGS) entry which is preliminary data.</text>
</comment>
<keyword evidence="3" id="KW-0328">Glycosyltransferase</keyword>
<dbReference type="GO" id="GO:0030213">
    <property type="term" value="P:hyaluronan biosynthetic process"/>
    <property type="evidence" value="ECO:0007669"/>
    <property type="project" value="TreeGrafter"/>
</dbReference>
<name>A0A8J3LEW3_9ACTN</name>
<dbReference type="InterPro" id="IPR029044">
    <property type="entry name" value="Nucleotide-diphossugar_trans"/>
</dbReference>
<dbReference type="Proteomes" id="UP000660339">
    <property type="component" value="Unassembled WGS sequence"/>
</dbReference>
<evidence type="ECO:0000256" key="3">
    <source>
        <dbReference type="ARBA" id="ARBA00022676"/>
    </source>
</evidence>
<dbReference type="CDD" id="cd06423">
    <property type="entry name" value="CESA_like"/>
    <property type="match status" value="1"/>
</dbReference>
<dbReference type="PANTHER" id="PTHR22913:SF12">
    <property type="entry name" value="MANNURONAN SYNTHASE"/>
    <property type="match status" value="1"/>
</dbReference>
<accession>A0A8J3LEW3</accession>
<dbReference type="PANTHER" id="PTHR22913">
    <property type="entry name" value="HYALURONAN SYNTHASE"/>
    <property type="match status" value="1"/>
</dbReference>
<feature type="transmembrane region" description="Helical" evidence="6">
    <location>
        <begin position="35"/>
        <end position="53"/>
    </location>
</feature>
<feature type="transmembrane region" description="Helical" evidence="6">
    <location>
        <begin position="725"/>
        <end position="749"/>
    </location>
</feature>
<evidence type="ECO:0000259" key="7">
    <source>
        <dbReference type="Pfam" id="PF01757"/>
    </source>
</evidence>
<keyword evidence="4" id="KW-0808">Transferase</keyword>
<keyword evidence="2" id="KW-1003">Cell membrane</keyword>
<evidence type="ECO:0000313" key="8">
    <source>
        <dbReference type="EMBL" id="GIG17090.1"/>
    </source>
</evidence>
<protein>
    <recommendedName>
        <fullName evidence="7">Acyltransferase 3 domain-containing protein</fullName>
    </recommendedName>
</protein>
<dbReference type="Gene3D" id="3.90.550.10">
    <property type="entry name" value="Spore Coat Polysaccharide Biosynthesis Protein SpsA, Chain A"/>
    <property type="match status" value="1"/>
</dbReference>
<dbReference type="InterPro" id="IPR002656">
    <property type="entry name" value="Acyl_transf_3_dom"/>
</dbReference>
<feature type="domain" description="Acyltransferase 3" evidence="7">
    <location>
        <begin position="426"/>
        <end position="743"/>
    </location>
</feature>